<name>A0A8U0WGH9_9MUSC</name>
<dbReference type="InterPro" id="IPR002557">
    <property type="entry name" value="Chitin-bd_dom"/>
</dbReference>
<feature type="signal peptide" evidence="1">
    <location>
        <begin position="1"/>
        <end position="27"/>
    </location>
</feature>
<dbReference type="SUPFAM" id="SSF57625">
    <property type="entry name" value="Invertebrate chitin-binding proteins"/>
    <property type="match status" value="1"/>
</dbReference>
<feature type="domain" description="Chitin-binding type-2" evidence="2">
    <location>
        <begin position="43"/>
        <end position="86"/>
    </location>
</feature>
<dbReference type="GO" id="GO:0008061">
    <property type="term" value="F:chitin binding"/>
    <property type="evidence" value="ECO:0007669"/>
    <property type="project" value="InterPro"/>
</dbReference>
<sequence length="99" mass="11496">MRNFNSKMKYYLCLIVLIALGVASVKAIAGRSACRDPVELGQTYPHQWDPTKYWFCEKPNENALEMDCPKGEAYMHHLKTCIPWPNWIWKKPEDPPTLA</sequence>
<evidence type="ECO:0000259" key="2">
    <source>
        <dbReference type="Pfam" id="PF01607"/>
    </source>
</evidence>
<evidence type="ECO:0000313" key="3">
    <source>
        <dbReference type="Proteomes" id="UP000092443"/>
    </source>
</evidence>
<gene>
    <name evidence="4" type="primary">LOC119634450</name>
</gene>
<dbReference type="AlphaFoldDB" id="A0A8U0WGH9"/>
<organism evidence="3 4">
    <name type="scientific">Glossina fuscipes</name>
    <dbReference type="NCBI Taxonomy" id="7396"/>
    <lineage>
        <taxon>Eukaryota</taxon>
        <taxon>Metazoa</taxon>
        <taxon>Ecdysozoa</taxon>
        <taxon>Arthropoda</taxon>
        <taxon>Hexapoda</taxon>
        <taxon>Insecta</taxon>
        <taxon>Pterygota</taxon>
        <taxon>Neoptera</taxon>
        <taxon>Endopterygota</taxon>
        <taxon>Diptera</taxon>
        <taxon>Brachycera</taxon>
        <taxon>Muscomorpha</taxon>
        <taxon>Hippoboscoidea</taxon>
        <taxon>Glossinidae</taxon>
        <taxon>Glossina</taxon>
    </lineage>
</organism>
<keyword evidence="1" id="KW-0732">Signal</keyword>
<dbReference type="KEGG" id="gfs:119634450"/>
<protein>
    <submittedName>
        <fullName evidence="4">Uncharacterized protein LOC119634450</fullName>
    </submittedName>
</protein>
<dbReference type="InterPro" id="IPR036508">
    <property type="entry name" value="Chitin-bd_dom_sf"/>
</dbReference>
<reference evidence="4" key="1">
    <citation type="submission" date="2025-08" db="UniProtKB">
        <authorList>
            <consortium name="RefSeq"/>
        </authorList>
    </citation>
    <scope>IDENTIFICATION</scope>
    <source>
        <tissue evidence="4">Whole body pupa</tissue>
    </source>
</reference>
<dbReference type="PANTHER" id="PTHR20987:SF0">
    <property type="entry name" value="CHITIN-BINDING TYPE-2 DOMAIN-CONTAINING PROTEIN-RELATED"/>
    <property type="match status" value="1"/>
</dbReference>
<dbReference type="Gene3D" id="2.170.140.10">
    <property type="entry name" value="Chitin binding domain"/>
    <property type="match status" value="1"/>
</dbReference>
<accession>A0A8U0WGH9</accession>
<dbReference type="Pfam" id="PF01607">
    <property type="entry name" value="CBM_14"/>
    <property type="match status" value="1"/>
</dbReference>
<evidence type="ECO:0000256" key="1">
    <source>
        <dbReference type="SAM" id="SignalP"/>
    </source>
</evidence>
<feature type="chain" id="PRO_5035713778" evidence="1">
    <location>
        <begin position="28"/>
        <end position="99"/>
    </location>
</feature>
<evidence type="ECO:0000313" key="4">
    <source>
        <dbReference type="RefSeq" id="XP_037884574.1"/>
    </source>
</evidence>
<dbReference type="GO" id="GO:0005576">
    <property type="term" value="C:extracellular region"/>
    <property type="evidence" value="ECO:0007669"/>
    <property type="project" value="InterPro"/>
</dbReference>
<dbReference type="Proteomes" id="UP000092443">
    <property type="component" value="Unplaced"/>
</dbReference>
<keyword evidence="3" id="KW-1185">Reference proteome</keyword>
<proteinExistence type="predicted"/>
<dbReference type="PANTHER" id="PTHR20987">
    <property type="entry name" value="CHITIN-BINDING TYPE-2 DOMAIN-CONTAINING PROTEIN-RELATED"/>
    <property type="match status" value="1"/>
</dbReference>
<dbReference type="RefSeq" id="XP_037884574.1">
    <property type="nucleotide sequence ID" value="XM_038028646.1"/>
</dbReference>
<dbReference type="GeneID" id="119634450"/>